<evidence type="ECO:0000313" key="14">
    <source>
        <dbReference type="EMBL" id="EMR71595.1"/>
    </source>
</evidence>
<dbReference type="eggNOG" id="KOG0054">
    <property type="taxonomic scope" value="Eukaryota"/>
</dbReference>
<evidence type="ECO:0000256" key="6">
    <source>
        <dbReference type="ARBA" id="ARBA00022741"/>
    </source>
</evidence>
<evidence type="ECO:0000259" key="12">
    <source>
        <dbReference type="PROSITE" id="PS50893"/>
    </source>
</evidence>
<dbReference type="OrthoDB" id="6500128at2759"/>
<dbReference type="FunFam" id="1.20.1560.10:FF:000066">
    <property type="entry name" value="ABC multidrug transporter (Eurofung)"/>
    <property type="match status" value="1"/>
</dbReference>
<dbReference type="GO" id="GO:0016887">
    <property type="term" value="F:ATP hydrolysis activity"/>
    <property type="evidence" value="ECO:0007669"/>
    <property type="project" value="InterPro"/>
</dbReference>
<dbReference type="PROSITE" id="PS50929">
    <property type="entry name" value="ABC_TM1F"/>
    <property type="match status" value="2"/>
</dbReference>
<dbReference type="PANTHER" id="PTHR24223:SF399">
    <property type="entry name" value="ABC TRANSPORTER ATNG"/>
    <property type="match status" value="1"/>
</dbReference>
<evidence type="ECO:0000256" key="10">
    <source>
        <dbReference type="SAM" id="Phobius"/>
    </source>
</evidence>
<dbReference type="InterPro" id="IPR011527">
    <property type="entry name" value="ABC1_TM_dom"/>
</dbReference>
<feature type="transmembrane region" description="Helical" evidence="10">
    <location>
        <begin position="563"/>
        <end position="596"/>
    </location>
</feature>
<gene>
    <name evidence="14" type="ORF">UCREL1_1364</name>
</gene>
<keyword evidence="15" id="KW-1185">Reference proteome</keyword>
<feature type="domain" description="ABC transmembrane type-1" evidence="13">
    <location>
        <begin position="543"/>
        <end position="723"/>
    </location>
</feature>
<dbReference type="InterPro" id="IPR050173">
    <property type="entry name" value="ABC_transporter_C-like"/>
</dbReference>
<dbReference type="Gene3D" id="1.20.1560.10">
    <property type="entry name" value="ABC transporter type 1, transmembrane domain"/>
    <property type="match status" value="2"/>
</dbReference>
<feature type="signal peptide" evidence="11">
    <location>
        <begin position="1"/>
        <end position="16"/>
    </location>
</feature>
<dbReference type="PROSITE" id="PS00211">
    <property type="entry name" value="ABC_TRANSPORTER_1"/>
    <property type="match status" value="2"/>
</dbReference>
<evidence type="ECO:0000256" key="8">
    <source>
        <dbReference type="ARBA" id="ARBA00022989"/>
    </source>
</evidence>
<proteinExistence type="inferred from homology"/>
<dbReference type="GO" id="GO:0005524">
    <property type="term" value="F:ATP binding"/>
    <property type="evidence" value="ECO:0007669"/>
    <property type="project" value="UniProtKB-KW"/>
</dbReference>
<dbReference type="InterPro" id="IPR044726">
    <property type="entry name" value="ABCC_6TM_D2"/>
</dbReference>
<evidence type="ECO:0000313" key="15">
    <source>
        <dbReference type="Proteomes" id="UP000012174"/>
    </source>
</evidence>
<dbReference type="PANTHER" id="PTHR24223">
    <property type="entry name" value="ATP-BINDING CASSETTE SUB-FAMILY C"/>
    <property type="match status" value="1"/>
</dbReference>
<protein>
    <submittedName>
        <fullName evidence="14">Putative abc bile acid protein</fullName>
    </submittedName>
</protein>
<dbReference type="FunFam" id="3.40.50.300:FF:000838">
    <property type="entry name" value="ABC multidrug transporter (Eurofung)"/>
    <property type="match status" value="1"/>
</dbReference>
<dbReference type="GO" id="GO:0005886">
    <property type="term" value="C:plasma membrane"/>
    <property type="evidence" value="ECO:0007669"/>
    <property type="project" value="UniProtKB-SubCell"/>
</dbReference>
<keyword evidence="9 10" id="KW-0472">Membrane</keyword>
<sequence>MLTCHLVATALSVLLADQVAKRQKAWLESTQRRINFTSEILGSMKNVKMLGLTSQMSHNIQQLREDEIAVSKRYRRVQACNVALVNVPDILSRFFLFAAYAVVAKVQGTGSLSVSQAISSLSLLFLISKPLSDLLTAIPQGWGALGCFQRIQSFLLEQSRVDLRTVGSIHSSLDEDLPSEAEGVELRHLEAVRHSQDQVSLRVTSFGWSNSTQDIVKDASTRISRDSYLTIVVGPVGCGKSTLLKGLLGETTFTQGRVKVLSSQIAYCDQTPWIINGSIRDNIVSESEFQPQWYQSVVRACALDTDMLQLPEGDSTLVGSQGIKLSGGQKQRLSIARTVYARKPLAILDDVLSGLDSVTEEIVFRGVFGKDGLFRRSGTTTILATHSIKRLPQADWILAIDEAGQIAEQGTFPDLNVPGNYVYGLKIKLNEQSQETNQGESVHEFVERAEGKQTSTRVSDGSRQTGDWATYKYYSRTLGLMSIMLFLSAIAVNETASGMQSVWLNWWAQSNERGEDPKTGYWLGIFAGLSVLDAAGMIAAIAFSQDLRLADLTLPGAIINCAFQLGSCLVVVALAVTAVGYFAALLPLVIGVLYLIQRFYLRTSRQLRLLELEANAPLYSHFIESLNGLVTIRAFGWTESYATKNRKLLDESQKPFYLLLCVQRWLVLVLDLVVAGLAVLLMGMTVALRSSIDAGLLGIALVQMMSLSHALTHLVQSWTLLETSLGAIARIKDFSENTPSESLPDESDAPDPEWPSQGVLSFEGVSASYGDSKAPVLHDLTFSVQGGQKIGIVGRTGSGKSSSTLAILRMINLTSGRIVLDNIDLATLKGSVVRERVICLTQDPFLFPSSIRLNVDPEARYTDEAIVVAFEKVKLWGVLQEKTKNGRSDIASILDTPMDTDFLSHGQRQLFCLARALLKPGKVLILDEPTSSVDARTDTQMQEVIRSEFADHTIVMIAHRLSTLVDFDRVIVLDSGRLVESGNPSELLKDQSSIFSKLHRGSSQSMM</sequence>
<dbReference type="InterPro" id="IPR003593">
    <property type="entry name" value="AAA+_ATPase"/>
</dbReference>
<comment type="subcellular location">
    <subcellularLocation>
        <location evidence="1">Cell membrane</location>
        <topology evidence="1">Multi-pass membrane protein</topology>
    </subcellularLocation>
</comment>
<evidence type="ECO:0000256" key="11">
    <source>
        <dbReference type="SAM" id="SignalP"/>
    </source>
</evidence>
<dbReference type="SUPFAM" id="SSF90123">
    <property type="entry name" value="ABC transporter transmembrane region"/>
    <property type="match status" value="2"/>
</dbReference>
<keyword evidence="3" id="KW-0813">Transport</keyword>
<dbReference type="CDD" id="cd03250">
    <property type="entry name" value="ABCC_MRP_domain1"/>
    <property type="match status" value="1"/>
</dbReference>
<dbReference type="SUPFAM" id="SSF52540">
    <property type="entry name" value="P-loop containing nucleoside triphosphate hydrolases"/>
    <property type="match status" value="2"/>
</dbReference>
<name>M7TY64_EUTLA</name>
<keyword evidence="4" id="KW-1003">Cell membrane</keyword>
<dbReference type="PROSITE" id="PS50893">
    <property type="entry name" value="ABC_TRANSPORTER_2"/>
    <property type="match status" value="2"/>
</dbReference>
<comment type="similarity">
    <text evidence="2">Belongs to the ABC transporter superfamily. ABCC family. Conjugate transporter (TC 3.A.1.208) subfamily.</text>
</comment>
<dbReference type="HOGENOM" id="CLU_000604_27_9_1"/>
<evidence type="ECO:0000259" key="13">
    <source>
        <dbReference type="PROSITE" id="PS50929"/>
    </source>
</evidence>
<dbReference type="EMBL" id="KB705621">
    <property type="protein sequence ID" value="EMR71595.1"/>
    <property type="molecule type" value="Genomic_DNA"/>
</dbReference>
<keyword evidence="5 10" id="KW-0812">Transmembrane</keyword>
<keyword evidence="8 10" id="KW-1133">Transmembrane helix</keyword>
<feature type="domain" description="ABC transporter" evidence="12">
    <location>
        <begin position="760"/>
        <end position="1000"/>
    </location>
</feature>
<evidence type="ECO:0000256" key="7">
    <source>
        <dbReference type="ARBA" id="ARBA00022840"/>
    </source>
</evidence>
<feature type="domain" description="ABC transporter" evidence="12">
    <location>
        <begin position="201"/>
        <end position="427"/>
    </location>
</feature>
<dbReference type="OMA" id="LISGWAT"/>
<feature type="transmembrane region" description="Helical" evidence="10">
    <location>
        <begin position="521"/>
        <end position="543"/>
    </location>
</feature>
<feature type="transmembrane region" description="Helical" evidence="10">
    <location>
        <begin position="656"/>
        <end position="682"/>
    </location>
</feature>
<dbReference type="Pfam" id="PF00664">
    <property type="entry name" value="ABC_membrane"/>
    <property type="match status" value="2"/>
</dbReference>
<dbReference type="CDD" id="cd03244">
    <property type="entry name" value="ABCC_MRP_domain2"/>
    <property type="match status" value="1"/>
</dbReference>
<dbReference type="CDD" id="cd18580">
    <property type="entry name" value="ABC_6TM_ABCC_D2"/>
    <property type="match status" value="1"/>
</dbReference>
<evidence type="ECO:0000256" key="9">
    <source>
        <dbReference type="ARBA" id="ARBA00023136"/>
    </source>
</evidence>
<reference evidence="15" key="1">
    <citation type="journal article" date="2013" name="Genome Announc.">
        <title>Draft genome sequence of the grapevine dieback fungus Eutypa lata UCR-EL1.</title>
        <authorList>
            <person name="Blanco-Ulate B."/>
            <person name="Rolshausen P.E."/>
            <person name="Cantu D."/>
        </authorList>
    </citation>
    <scope>NUCLEOTIDE SEQUENCE [LARGE SCALE GENOMIC DNA]</scope>
    <source>
        <strain evidence="15">UCR-EL1</strain>
    </source>
</reference>
<feature type="chain" id="PRO_5004086171" evidence="11">
    <location>
        <begin position="17"/>
        <end position="1007"/>
    </location>
</feature>
<dbReference type="SMART" id="SM00382">
    <property type="entry name" value="AAA"/>
    <property type="match status" value="2"/>
</dbReference>
<keyword evidence="7" id="KW-0067">ATP-binding</keyword>
<evidence type="ECO:0000256" key="3">
    <source>
        <dbReference type="ARBA" id="ARBA00022448"/>
    </source>
</evidence>
<keyword evidence="11" id="KW-0732">Signal</keyword>
<feature type="domain" description="ABC transmembrane type-1" evidence="13">
    <location>
        <begin position="1"/>
        <end position="140"/>
    </location>
</feature>
<dbReference type="FunFam" id="3.40.50.300:FF:001854">
    <property type="entry name" value="ABC multidrug transporter (Eurofung)"/>
    <property type="match status" value="1"/>
</dbReference>
<keyword evidence="6" id="KW-0547">Nucleotide-binding</keyword>
<dbReference type="InterPro" id="IPR036640">
    <property type="entry name" value="ABC1_TM_sf"/>
</dbReference>
<dbReference type="Pfam" id="PF00005">
    <property type="entry name" value="ABC_tran"/>
    <property type="match status" value="2"/>
</dbReference>
<evidence type="ECO:0000256" key="2">
    <source>
        <dbReference type="ARBA" id="ARBA00009726"/>
    </source>
</evidence>
<evidence type="ECO:0000256" key="4">
    <source>
        <dbReference type="ARBA" id="ARBA00022475"/>
    </source>
</evidence>
<organism evidence="14 15">
    <name type="scientific">Eutypa lata (strain UCR-EL1)</name>
    <name type="common">Grapevine dieback disease fungus</name>
    <name type="synonym">Eutypa armeniacae</name>
    <dbReference type="NCBI Taxonomy" id="1287681"/>
    <lineage>
        <taxon>Eukaryota</taxon>
        <taxon>Fungi</taxon>
        <taxon>Dikarya</taxon>
        <taxon>Ascomycota</taxon>
        <taxon>Pezizomycotina</taxon>
        <taxon>Sordariomycetes</taxon>
        <taxon>Xylariomycetidae</taxon>
        <taxon>Xylariales</taxon>
        <taxon>Diatrypaceae</taxon>
        <taxon>Eutypa</taxon>
    </lineage>
</organism>
<dbReference type="KEGG" id="ela:UCREL1_1364"/>
<accession>M7TY64</accession>
<dbReference type="InterPro" id="IPR027417">
    <property type="entry name" value="P-loop_NTPase"/>
</dbReference>
<dbReference type="Gene3D" id="3.40.50.300">
    <property type="entry name" value="P-loop containing nucleotide triphosphate hydrolases"/>
    <property type="match status" value="2"/>
</dbReference>
<dbReference type="Proteomes" id="UP000012174">
    <property type="component" value="Unassembled WGS sequence"/>
</dbReference>
<evidence type="ECO:0000256" key="5">
    <source>
        <dbReference type="ARBA" id="ARBA00022692"/>
    </source>
</evidence>
<dbReference type="GO" id="GO:0140359">
    <property type="term" value="F:ABC-type transporter activity"/>
    <property type="evidence" value="ECO:0007669"/>
    <property type="project" value="InterPro"/>
</dbReference>
<evidence type="ECO:0000256" key="1">
    <source>
        <dbReference type="ARBA" id="ARBA00004651"/>
    </source>
</evidence>
<dbReference type="InterPro" id="IPR017871">
    <property type="entry name" value="ABC_transporter-like_CS"/>
</dbReference>
<dbReference type="AlphaFoldDB" id="M7TY64"/>
<dbReference type="InterPro" id="IPR003439">
    <property type="entry name" value="ABC_transporter-like_ATP-bd"/>
</dbReference>